<name>A0A8J7MC24_9BACT</name>
<protein>
    <submittedName>
        <fullName evidence="3">NPCBM/NEW2 domain-containing protein</fullName>
    </submittedName>
</protein>
<dbReference type="InterPro" id="IPR013222">
    <property type="entry name" value="Glyco_hyd_98_carb-bd"/>
</dbReference>
<feature type="domain" description="F5/8 type C" evidence="2">
    <location>
        <begin position="130"/>
        <end position="290"/>
    </location>
</feature>
<dbReference type="Proteomes" id="UP000624703">
    <property type="component" value="Unassembled WGS sequence"/>
</dbReference>
<dbReference type="Pfam" id="PF22352">
    <property type="entry name" value="K319L-like_PKD"/>
    <property type="match status" value="1"/>
</dbReference>
<dbReference type="InterPro" id="IPR035986">
    <property type="entry name" value="PKD_dom_sf"/>
</dbReference>
<dbReference type="Pfam" id="PF22633">
    <property type="entry name" value="F5_F8_type_C_2"/>
    <property type="match status" value="1"/>
</dbReference>
<dbReference type="EMBL" id="JAENIM010000021">
    <property type="protein sequence ID" value="MBK1790313.1"/>
    <property type="molecule type" value="Genomic_DNA"/>
</dbReference>
<evidence type="ECO:0000259" key="2">
    <source>
        <dbReference type="PROSITE" id="PS50022"/>
    </source>
</evidence>
<dbReference type="InterPro" id="IPR000421">
    <property type="entry name" value="FA58C"/>
</dbReference>
<dbReference type="PROSITE" id="PS50022">
    <property type="entry name" value="FA58C_3"/>
    <property type="match status" value="1"/>
</dbReference>
<dbReference type="RefSeq" id="WP_200310347.1">
    <property type="nucleotide sequence ID" value="NZ_JAENIM010000021.1"/>
</dbReference>
<dbReference type="Gene3D" id="2.60.40.10">
    <property type="entry name" value="Immunoglobulins"/>
    <property type="match status" value="1"/>
</dbReference>
<dbReference type="InterPro" id="IPR013783">
    <property type="entry name" value="Ig-like_fold"/>
</dbReference>
<dbReference type="Gene3D" id="2.60.120.260">
    <property type="entry name" value="Galactose-binding domain-like"/>
    <property type="match status" value="2"/>
</dbReference>
<dbReference type="Gene3D" id="2.60.120.1060">
    <property type="entry name" value="NPCBM/NEW2 domain"/>
    <property type="match status" value="1"/>
</dbReference>
<evidence type="ECO:0000313" key="3">
    <source>
        <dbReference type="EMBL" id="MBK1790313.1"/>
    </source>
</evidence>
<organism evidence="3 4">
    <name type="scientific">Persicirhabdus sediminis</name>
    <dbReference type="NCBI Taxonomy" id="454144"/>
    <lineage>
        <taxon>Bacteria</taxon>
        <taxon>Pseudomonadati</taxon>
        <taxon>Verrucomicrobiota</taxon>
        <taxon>Verrucomicrobiia</taxon>
        <taxon>Verrucomicrobiales</taxon>
        <taxon>Verrucomicrobiaceae</taxon>
        <taxon>Persicirhabdus</taxon>
    </lineage>
</organism>
<feature type="chain" id="PRO_5035251156" evidence="1">
    <location>
        <begin position="30"/>
        <end position="1709"/>
    </location>
</feature>
<dbReference type="SUPFAM" id="SSF46626">
    <property type="entry name" value="Cytochrome c"/>
    <property type="match status" value="1"/>
</dbReference>
<reference evidence="3" key="1">
    <citation type="submission" date="2021-01" db="EMBL/GenBank/DDBJ databases">
        <title>Modified the classification status of verrucomicrobia.</title>
        <authorList>
            <person name="Feng X."/>
        </authorList>
    </citation>
    <scope>NUCLEOTIDE SEQUENCE</scope>
    <source>
        <strain evidence="3">_KCTC 22039</strain>
    </source>
</reference>
<dbReference type="SUPFAM" id="SSF49785">
    <property type="entry name" value="Galactose-binding domain-like"/>
    <property type="match status" value="2"/>
</dbReference>
<keyword evidence="1" id="KW-0732">Signal</keyword>
<dbReference type="InterPro" id="IPR036909">
    <property type="entry name" value="Cyt_c-like_dom_sf"/>
</dbReference>
<proteinExistence type="predicted"/>
<evidence type="ECO:0000256" key="1">
    <source>
        <dbReference type="SAM" id="SignalP"/>
    </source>
</evidence>
<gene>
    <name evidence="3" type="ORF">JIN82_03975</name>
</gene>
<dbReference type="SMART" id="SM00776">
    <property type="entry name" value="NPCBM"/>
    <property type="match status" value="1"/>
</dbReference>
<accession>A0A8J7MC24</accession>
<dbReference type="GO" id="GO:0020037">
    <property type="term" value="F:heme binding"/>
    <property type="evidence" value="ECO:0007669"/>
    <property type="project" value="InterPro"/>
</dbReference>
<keyword evidence="4" id="KW-1185">Reference proteome</keyword>
<dbReference type="GO" id="GO:0009055">
    <property type="term" value="F:electron transfer activity"/>
    <property type="evidence" value="ECO:0007669"/>
    <property type="project" value="InterPro"/>
</dbReference>
<feature type="signal peptide" evidence="1">
    <location>
        <begin position="1"/>
        <end position="29"/>
    </location>
</feature>
<dbReference type="InterPro" id="IPR038637">
    <property type="entry name" value="NPCBM_sf"/>
</dbReference>
<dbReference type="SUPFAM" id="SSF49299">
    <property type="entry name" value="PKD domain"/>
    <property type="match status" value="1"/>
</dbReference>
<dbReference type="Pfam" id="PF08305">
    <property type="entry name" value="NPCBM"/>
    <property type="match status" value="1"/>
</dbReference>
<dbReference type="CDD" id="cd00146">
    <property type="entry name" value="PKD"/>
    <property type="match status" value="1"/>
</dbReference>
<comment type="caution">
    <text evidence="3">The sequence shown here is derived from an EMBL/GenBank/DDBJ whole genome shotgun (WGS) entry which is preliminary data.</text>
</comment>
<sequence>MKISRRQTRETLLTSAAMLVLASASILRAGTTEITAINDYQNGFTLGQNIGSEAETVVVNGDQININGPCYVGLAGSDNQLNLSQQAQLQVNDLLWVSSSSGASGNTIKVENSTLKAGRLGIGPGGTVQLENSVLSIVPHTLRSASNVALNKPATAANYVSGKGPDRITDGNPKTNWHDFYRDSHTLMVDLQDVYTVSRWVMRMTSPYEVGSGKVFYNYRLQYSTKSNPSLSKDSDWIDLDVVTGNVLEITDRNFTPKQTRYVRILVDKPCENTKDTYRGNLYQFELYESFNLDWQNQYGSIALDGSLEFDTGSELHLEYASECSMPVAVNPFGEKMNAELFAKYRNLPIYMVNQANGKKELLEPQDHFWKRKNAKLPHYFELPYKETGKRDVSYLAPDAFSPERLAEGEAIYLEKCGACHTDSGKDLVMFGESFAPARVVSSTKKFAGALGDAEAGEKVYEFLRYNHPGPFMTMDEPFLQSGPLGTAPGSNNPPLNKGGDFWPAWTGHETATIEDIHFDYHDYNRSVEFISKNMLNWKEWMPHFIPPAYSQEPIRELLTKGTTPGMVAQTSSLFNSLYSPLKNSSSGWDYDSLAMAQYAQDGWNKIQAYEYQLPTWVGGEWTDAPWTKNGYWDFAPNSSMDDVLLLHGVISAKKDISGDATRTAQYRRLRYGWWETHSALAPTRDYDDGVGRFWSACWYTGQASGMASFNRLLLEKYRLANLAKNYPTYVNGKKDSAYREWAHIQYRYGLMDKDDPQDIQSYVEYTSYLIWKAMLGTELASGSGSQVTCGYCGGDGCSYCNNTGMVSSGFDPNEYSGVYTDILSEYGQEVADFFQVVTQRRSNQPSWKGDLKRPVLLARGPSHIGVGQSYNLHILRAEGRDGDVVVSCSNLPSGATLVRQPDSHGDHDYYIRWTPKSSDIGNYQLAIKGQGSVGQTTIYFDLQVSNLGPAPELRTVPEQHSIVVGQQLTVPIAVQTDFVSPMEISMSGQVGRVIENARGFGGVYTVVAEEHLVGAHEITLRATDQHGRVSEKVMQLSILANSAPKITMTKPGEGPGGFKNIFRAKAGETLRIEFDVEEPDGDTVHLSKSIGFPGYFDGNSYVYKVSNDVAKHFPGPNVLTVTATDTNGNASDLVMLVYFEESNVAVDHYPYAVTAGHQIVASGSTVYLDGTGSDDPNGSEISYQWEVKTEHGPSVSLTRAKQSIANFTAPVVSEPTTFTFHLKVTNKEGLSDYDVARVKVMPPGANLNQLASIESSAASDENEIYESVRRLYPASEAFIMRGEVVTLADAADKVDKLYLENATTNQCAYFPKNNSAYIVWNVEVPSSGQYLLNIPYYSTDSSPSRNVNLVVNGAGADAGEFDLVGQSVTVSGRINQQDSGVALGTKDSLTSPVSRYKDRYIWCQLKEGGNSIELQIKSGKELYIDSLQLAQGPGFGNYSSVTFGDLELQEPLQLVGFPDAAVFLSDMPLVSSQNGWQKLGVDALNNNVSPIVMGNWVYEKGFGFHTPSVLEFNLKGNYLRFVSDTFCYTNFDNPQSTLLEFKVYGDGKLIYQGAPAGQADMAEHIDIDVVGVNLLRLEVNQVYEGRHPFGVWAGAYLLPNNYEGWKAHELTSSDTIKVLSAQALQPVPADVSFDFYAFMGKKPTIQGGKDGSFSVAHGMRDKMEYKVETSEDLVNWSSYKQTPEVIDGVKNYPLEKGKEKIFIRVSAE</sequence>
<dbReference type="InterPro" id="IPR008979">
    <property type="entry name" value="Galactose-bd-like_sf"/>
</dbReference>
<evidence type="ECO:0000313" key="4">
    <source>
        <dbReference type="Proteomes" id="UP000624703"/>
    </source>
</evidence>